<dbReference type="InterPro" id="IPR031307">
    <property type="entry name" value="Ninja_fam"/>
</dbReference>
<dbReference type="GO" id="GO:0045892">
    <property type="term" value="P:negative regulation of DNA-templated transcription"/>
    <property type="evidence" value="ECO:0007669"/>
    <property type="project" value="TreeGrafter"/>
</dbReference>
<feature type="compositionally biased region" description="Low complexity" evidence="5">
    <location>
        <begin position="233"/>
        <end position="254"/>
    </location>
</feature>
<evidence type="ECO:0000259" key="7">
    <source>
        <dbReference type="Pfam" id="PF16135"/>
    </source>
</evidence>
<dbReference type="Pfam" id="PF16136">
    <property type="entry name" value="NLS_NINJA_AFP"/>
    <property type="match status" value="1"/>
</dbReference>
<dbReference type="PANTHER" id="PTHR31413">
    <property type="entry name" value="AFP HOMOLOG 2"/>
    <property type="match status" value="1"/>
</dbReference>
<accession>A0A9I9D2V1</accession>
<dbReference type="InterPro" id="IPR032310">
    <property type="entry name" value="NLS_NINJA_AFP-like"/>
</dbReference>
<comment type="function">
    <text evidence="4">Acts as a negative regulator of abscisic acid (ABA) response.</text>
</comment>
<dbReference type="GO" id="GO:0007165">
    <property type="term" value="P:signal transduction"/>
    <property type="evidence" value="ECO:0007669"/>
    <property type="project" value="InterPro"/>
</dbReference>
<name>A0A9I9D2V1_CUCME</name>
<evidence type="ECO:0000256" key="2">
    <source>
        <dbReference type="ARBA" id="ARBA00006081"/>
    </source>
</evidence>
<comment type="subcellular location">
    <subcellularLocation>
        <location evidence="1 4">Nucleus</location>
    </subcellularLocation>
</comment>
<evidence type="ECO:0000313" key="8">
    <source>
        <dbReference type="EnsemblPlants" id="MELO3C012155.2.1"/>
    </source>
</evidence>
<dbReference type="GO" id="GO:0009737">
    <property type="term" value="P:response to abscisic acid"/>
    <property type="evidence" value="ECO:0007669"/>
    <property type="project" value="TreeGrafter"/>
</dbReference>
<proteinExistence type="inferred from homology"/>
<sequence>MGEANQGGSRGMEKVSLQTEKYPTDLLQRFLCSNSHQTQIGRAFNEEEEEDTEEIELNLGLSLGGRFGVDKNSKKLIRSSSIAGTMLLRDDDASTPAAVSYPAAIIRTSSLPPETEEEWRKRKELQTLRRMEAKRRRFEKQRNKDGIGIGMGTSGCFEEERREIEGLTGLNLREKRHGSGISTTVAPPFGLPTWAAAARQALTGGIMDEISKGKGGCTSGGGGGTNGGGFPGVGQPASQCSAESQGGSSSGMSELDSKQIQGSSSYGEARSSSQERGNLEAAGSSGSKMCENPSASSKTETKNQSKKPDSGENKGREAATMSMEDMPCVFTIGDGPDGRRVEGILYKYGKGEEVRIMCVCHGKFLSPAEFVKHAGGKNSESCLEREFLNGSQLEILWIKVVRISSSF</sequence>
<evidence type="ECO:0000256" key="4">
    <source>
        <dbReference type="RuleBase" id="RU369029"/>
    </source>
</evidence>
<dbReference type="InterPro" id="IPR012463">
    <property type="entry name" value="Ninja_motif"/>
</dbReference>
<feature type="domain" description="Tify" evidence="7">
    <location>
        <begin position="355"/>
        <end position="382"/>
    </location>
</feature>
<evidence type="ECO:0000256" key="3">
    <source>
        <dbReference type="ARBA" id="ARBA00023242"/>
    </source>
</evidence>
<feature type="region of interest" description="Disordered" evidence="5">
    <location>
        <begin position="217"/>
        <end position="321"/>
    </location>
</feature>
<keyword evidence="3 4" id="KW-0539">Nucleus</keyword>
<dbReference type="Pfam" id="PF16135">
    <property type="entry name" value="TDBD"/>
    <property type="match status" value="1"/>
</dbReference>
<dbReference type="EnsemblPlants" id="MELO3C012155.2.1">
    <property type="protein sequence ID" value="MELO3C012155.2.1"/>
    <property type="gene ID" value="MELO3C012155.2"/>
</dbReference>
<protein>
    <recommendedName>
        <fullName evidence="4">Ninja-family protein</fullName>
    </recommendedName>
    <alternativeName>
        <fullName evidence="4">ABI-binding protein</fullName>
    </alternativeName>
</protein>
<feature type="compositionally biased region" description="Gly residues" evidence="5">
    <location>
        <begin position="217"/>
        <end position="232"/>
    </location>
</feature>
<feature type="domain" description="Ethylene-responsive binding factor-associated repression" evidence="6">
    <location>
        <begin position="50"/>
        <end position="84"/>
    </location>
</feature>
<dbReference type="AlphaFoldDB" id="A0A9I9D2V1"/>
<feature type="compositionally biased region" description="Low complexity" evidence="5">
    <location>
        <begin position="263"/>
        <end position="272"/>
    </location>
</feature>
<dbReference type="PANTHER" id="PTHR31413:SF46">
    <property type="entry name" value="NINJA-FAMILY PROTEIN AFP1"/>
    <property type="match status" value="1"/>
</dbReference>
<evidence type="ECO:0000256" key="5">
    <source>
        <dbReference type="SAM" id="MobiDB-lite"/>
    </source>
</evidence>
<dbReference type="Gramene" id="MELO3C012155.2.1">
    <property type="protein sequence ID" value="MELO3C012155.2.1"/>
    <property type="gene ID" value="MELO3C012155.2"/>
</dbReference>
<comment type="similarity">
    <text evidence="2 4">Belongs to the Ninja family.</text>
</comment>
<evidence type="ECO:0000256" key="1">
    <source>
        <dbReference type="ARBA" id="ARBA00004123"/>
    </source>
</evidence>
<reference evidence="8" key="1">
    <citation type="submission" date="2023-03" db="UniProtKB">
        <authorList>
            <consortium name="EnsemblPlants"/>
        </authorList>
    </citation>
    <scope>IDENTIFICATION</scope>
</reference>
<dbReference type="GO" id="GO:0005634">
    <property type="term" value="C:nucleus"/>
    <property type="evidence" value="ECO:0007669"/>
    <property type="project" value="UniProtKB-SubCell"/>
</dbReference>
<organism evidence="8">
    <name type="scientific">Cucumis melo</name>
    <name type="common">Muskmelon</name>
    <dbReference type="NCBI Taxonomy" id="3656"/>
    <lineage>
        <taxon>Eukaryota</taxon>
        <taxon>Viridiplantae</taxon>
        <taxon>Streptophyta</taxon>
        <taxon>Embryophyta</taxon>
        <taxon>Tracheophyta</taxon>
        <taxon>Spermatophyta</taxon>
        <taxon>Magnoliopsida</taxon>
        <taxon>eudicotyledons</taxon>
        <taxon>Gunneridae</taxon>
        <taxon>Pentapetalae</taxon>
        <taxon>rosids</taxon>
        <taxon>fabids</taxon>
        <taxon>Cucurbitales</taxon>
        <taxon>Cucurbitaceae</taxon>
        <taxon>Benincaseae</taxon>
        <taxon>Cucumis</taxon>
    </lineage>
</organism>
<dbReference type="Pfam" id="PF07897">
    <property type="entry name" value="EAR"/>
    <property type="match status" value="1"/>
</dbReference>
<evidence type="ECO:0000259" key="6">
    <source>
        <dbReference type="Pfam" id="PF07897"/>
    </source>
</evidence>
<dbReference type="InterPro" id="IPR032308">
    <property type="entry name" value="TDBD"/>
</dbReference>
<feature type="compositionally biased region" description="Basic and acidic residues" evidence="5">
    <location>
        <begin position="299"/>
        <end position="317"/>
    </location>
</feature>